<evidence type="ECO:0000256" key="6">
    <source>
        <dbReference type="ARBA" id="ARBA00015850"/>
    </source>
</evidence>
<keyword evidence="10 19" id="KW-0812">Transmembrane</keyword>
<feature type="transmembrane region" description="Helical" evidence="19">
    <location>
        <begin position="34"/>
        <end position="55"/>
    </location>
</feature>
<dbReference type="InterPro" id="IPR003805">
    <property type="entry name" value="CobS"/>
</dbReference>
<dbReference type="GO" id="GO:0051073">
    <property type="term" value="F:adenosylcobinamide-GDP ribazoletransferase activity"/>
    <property type="evidence" value="ECO:0007669"/>
    <property type="project" value="UniProtKB-UniRule"/>
</dbReference>
<feature type="transmembrane region" description="Helical" evidence="19">
    <location>
        <begin position="150"/>
        <end position="171"/>
    </location>
</feature>
<keyword evidence="11 19" id="KW-0460">Magnesium</keyword>
<feature type="transmembrane region" description="Helical" evidence="19">
    <location>
        <begin position="191"/>
        <end position="224"/>
    </location>
</feature>
<comment type="subcellular location">
    <subcellularLocation>
        <location evidence="2 19">Cell membrane</location>
        <topology evidence="2 19">Multi-pass membrane protein</topology>
    </subcellularLocation>
</comment>
<keyword evidence="7 19" id="KW-1003">Cell membrane</keyword>
<comment type="pathway">
    <text evidence="3 19">Cofactor biosynthesis; adenosylcobalamin biosynthesis; adenosylcobalamin from cob(II)yrinate a,c-diamide: step 7/7.</text>
</comment>
<accession>A0A7Z7HNS9</accession>
<dbReference type="GO" id="GO:0009236">
    <property type="term" value="P:cobalamin biosynthetic process"/>
    <property type="evidence" value="ECO:0007669"/>
    <property type="project" value="UniProtKB-UniRule"/>
</dbReference>
<dbReference type="NCBIfam" id="TIGR00317">
    <property type="entry name" value="cobS"/>
    <property type="match status" value="1"/>
</dbReference>
<dbReference type="NCBIfam" id="NF001278">
    <property type="entry name" value="PRK00235.1-5"/>
    <property type="match status" value="1"/>
</dbReference>
<keyword evidence="8 19" id="KW-0169">Cobalamin biosynthesis</keyword>
<comment type="catalytic activity">
    <reaction evidence="17 19">
        <text>alpha-ribazole + adenosylcob(III)inamide-GDP = adenosylcob(III)alamin + GMP + H(+)</text>
        <dbReference type="Rhea" id="RHEA:16049"/>
        <dbReference type="ChEBI" id="CHEBI:10329"/>
        <dbReference type="ChEBI" id="CHEBI:15378"/>
        <dbReference type="ChEBI" id="CHEBI:18408"/>
        <dbReference type="ChEBI" id="CHEBI:58115"/>
        <dbReference type="ChEBI" id="CHEBI:60487"/>
        <dbReference type="EC" id="2.7.8.26"/>
    </reaction>
</comment>
<dbReference type="RefSeq" id="WP_154715662.1">
    <property type="nucleotide sequence ID" value="NZ_LT837803.1"/>
</dbReference>
<dbReference type="GO" id="GO:0005886">
    <property type="term" value="C:plasma membrane"/>
    <property type="evidence" value="ECO:0007669"/>
    <property type="project" value="UniProtKB-SubCell"/>
</dbReference>
<keyword evidence="9 19" id="KW-0808">Transferase</keyword>
<evidence type="ECO:0000256" key="18">
    <source>
        <dbReference type="ARBA" id="ARBA00049504"/>
    </source>
</evidence>
<reference evidence="20" key="1">
    <citation type="submission" date="2017-03" db="EMBL/GenBank/DDBJ databases">
        <authorList>
            <consortium name="AG Boll"/>
        </authorList>
    </citation>
    <scope>NUCLEOTIDE SEQUENCE [LARGE SCALE GENOMIC DNA]</scope>
    <source>
        <strain evidence="20">Chol</strain>
    </source>
</reference>
<evidence type="ECO:0000256" key="3">
    <source>
        <dbReference type="ARBA" id="ARBA00004663"/>
    </source>
</evidence>
<comment type="similarity">
    <text evidence="4 19">Belongs to the CobS family.</text>
</comment>
<dbReference type="PANTHER" id="PTHR34148:SF1">
    <property type="entry name" value="ADENOSYLCOBINAMIDE-GDP RIBAZOLETRANSFERASE"/>
    <property type="match status" value="1"/>
</dbReference>
<evidence type="ECO:0000256" key="9">
    <source>
        <dbReference type="ARBA" id="ARBA00022679"/>
    </source>
</evidence>
<dbReference type="UniPathway" id="UPA00148">
    <property type="reaction ID" value="UER00238"/>
</dbReference>
<evidence type="ECO:0000256" key="17">
    <source>
        <dbReference type="ARBA" id="ARBA00048623"/>
    </source>
</evidence>
<dbReference type="Pfam" id="PF02654">
    <property type="entry name" value="CobS"/>
    <property type="match status" value="1"/>
</dbReference>
<dbReference type="EC" id="2.7.8.26" evidence="5 19"/>
<organism evidence="20 21">
    <name type="scientific">Sterolibacterium denitrificans</name>
    <dbReference type="NCBI Taxonomy" id="157592"/>
    <lineage>
        <taxon>Bacteria</taxon>
        <taxon>Pseudomonadati</taxon>
        <taxon>Pseudomonadota</taxon>
        <taxon>Betaproteobacteria</taxon>
        <taxon>Nitrosomonadales</taxon>
        <taxon>Sterolibacteriaceae</taxon>
        <taxon>Sterolibacterium</taxon>
    </lineage>
</organism>
<evidence type="ECO:0000256" key="15">
    <source>
        <dbReference type="ARBA" id="ARBA00032605"/>
    </source>
</evidence>
<feature type="transmembrane region" description="Helical" evidence="19">
    <location>
        <begin position="62"/>
        <end position="79"/>
    </location>
</feature>
<evidence type="ECO:0000256" key="1">
    <source>
        <dbReference type="ARBA" id="ARBA00001946"/>
    </source>
</evidence>
<proteinExistence type="inferred from homology"/>
<evidence type="ECO:0000313" key="21">
    <source>
        <dbReference type="Proteomes" id="UP000242886"/>
    </source>
</evidence>
<evidence type="ECO:0000256" key="8">
    <source>
        <dbReference type="ARBA" id="ARBA00022573"/>
    </source>
</evidence>
<evidence type="ECO:0000256" key="11">
    <source>
        <dbReference type="ARBA" id="ARBA00022842"/>
    </source>
</evidence>
<dbReference type="EMBL" id="LT837803">
    <property type="protein sequence ID" value="SMB21067.1"/>
    <property type="molecule type" value="Genomic_DNA"/>
</dbReference>
<keyword evidence="21" id="KW-1185">Reference proteome</keyword>
<evidence type="ECO:0000256" key="2">
    <source>
        <dbReference type="ARBA" id="ARBA00004651"/>
    </source>
</evidence>
<dbReference type="PANTHER" id="PTHR34148">
    <property type="entry name" value="ADENOSYLCOBINAMIDE-GDP RIBAZOLETRANSFERASE"/>
    <property type="match status" value="1"/>
</dbReference>
<dbReference type="GO" id="GO:0008818">
    <property type="term" value="F:cobalamin 5'-phosphate synthase activity"/>
    <property type="evidence" value="ECO:0007669"/>
    <property type="project" value="UniProtKB-UniRule"/>
</dbReference>
<gene>
    <name evidence="19 20" type="primary">cobS</name>
    <name evidence="20" type="ORF">SDENCHOL_10081</name>
</gene>
<evidence type="ECO:0000313" key="20">
    <source>
        <dbReference type="EMBL" id="SMB21067.1"/>
    </source>
</evidence>
<sequence length="259" mass="27750">MNPVRLFFIALQFLTRLPSPLRRLPSEVEIGRAVLCYPLVGLLIGSLLAGMAWLLAAHLPHLPAAALLLAFWIWLYGGLHLDALADSADAWGGAVGQVQGQSRRERALAIMKDPNCGPFGVVAVVILLLLKFAALASLLDRPADGRAFDFLPLILAPLLGRTLLLPLFMTMDYVRPQGLGSAMHAHLPRPAAWLLLAAIILLVALLCGPRALAPLLAAAGVFLLLRRLMLRQIGGMTGDTAGALVEVVEAAVLLACLWY</sequence>
<protein>
    <recommendedName>
        <fullName evidence="6 19">Adenosylcobinamide-GDP ribazoletransferase</fullName>
        <ecNumber evidence="5 19">2.7.8.26</ecNumber>
    </recommendedName>
    <alternativeName>
        <fullName evidence="16 19">Cobalamin synthase</fullName>
    </alternativeName>
    <alternativeName>
        <fullName evidence="15 19">Cobalamin-5'-phosphate synthase</fullName>
    </alternativeName>
</protein>
<evidence type="ECO:0000256" key="10">
    <source>
        <dbReference type="ARBA" id="ARBA00022692"/>
    </source>
</evidence>
<evidence type="ECO:0000256" key="19">
    <source>
        <dbReference type="HAMAP-Rule" id="MF_00719"/>
    </source>
</evidence>
<dbReference type="AlphaFoldDB" id="A0A7Z7HNS9"/>
<keyword evidence="13 19" id="KW-0472">Membrane</keyword>
<evidence type="ECO:0000256" key="13">
    <source>
        <dbReference type="ARBA" id="ARBA00023136"/>
    </source>
</evidence>
<evidence type="ECO:0000256" key="12">
    <source>
        <dbReference type="ARBA" id="ARBA00022989"/>
    </source>
</evidence>
<comment type="catalytic activity">
    <reaction evidence="18 19">
        <text>alpha-ribazole 5'-phosphate + adenosylcob(III)inamide-GDP = adenosylcob(III)alamin 5'-phosphate + GMP + H(+)</text>
        <dbReference type="Rhea" id="RHEA:23560"/>
        <dbReference type="ChEBI" id="CHEBI:15378"/>
        <dbReference type="ChEBI" id="CHEBI:57918"/>
        <dbReference type="ChEBI" id="CHEBI:58115"/>
        <dbReference type="ChEBI" id="CHEBI:60487"/>
        <dbReference type="ChEBI" id="CHEBI:60493"/>
        <dbReference type="EC" id="2.7.8.26"/>
    </reaction>
</comment>
<feature type="transmembrane region" description="Helical" evidence="19">
    <location>
        <begin position="119"/>
        <end position="138"/>
    </location>
</feature>
<name>A0A7Z7HNS9_9PROT</name>
<evidence type="ECO:0000256" key="7">
    <source>
        <dbReference type="ARBA" id="ARBA00022475"/>
    </source>
</evidence>
<comment type="function">
    <text evidence="14 19">Joins adenosylcobinamide-GDP and alpha-ribazole to generate adenosylcobalamin (Ado-cobalamin). Also synthesizes adenosylcobalamin 5'-phosphate from adenosylcobinamide-GDP and alpha-ribazole 5'-phosphate.</text>
</comment>
<comment type="cofactor">
    <cofactor evidence="1 19">
        <name>Mg(2+)</name>
        <dbReference type="ChEBI" id="CHEBI:18420"/>
    </cofactor>
</comment>
<evidence type="ECO:0000256" key="14">
    <source>
        <dbReference type="ARBA" id="ARBA00025228"/>
    </source>
</evidence>
<evidence type="ECO:0000256" key="5">
    <source>
        <dbReference type="ARBA" id="ARBA00013200"/>
    </source>
</evidence>
<dbReference type="Proteomes" id="UP000242886">
    <property type="component" value="Chromosome SDENCHOL"/>
</dbReference>
<evidence type="ECO:0000256" key="16">
    <source>
        <dbReference type="ARBA" id="ARBA00032853"/>
    </source>
</evidence>
<evidence type="ECO:0000256" key="4">
    <source>
        <dbReference type="ARBA" id="ARBA00010561"/>
    </source>
</evidence>
<keyword evidence="12 19" id="KW-1133">Transmembrane helix</keyword>
<dbReference type="HAMAP" id="MF_00719">
    <property type="entry name" value="CobS"/>
    <property type="match status" value="1"/>
</dbReference>